<dbReference type="STRING" id="1237085.Ngar_c36000"/>
<evidence type="ECO:0000313" key="3">
    <source>
        <dbReference type="Proteomes" id="UP000008037"/>
    </source>
</evidence>
<dbReference type="GeneID" id="13796760"/>
<reference evidence="2 3" key="1">
    <citation type="journal article" date="2012" name="Environ. Microbiol.">
        <title>The genome of the ammonia-oxidizing Candidatus Nitrososphaera gargensis: insights into metabolic versatility and environmental adaptations.</title>
        <authorList>
            <person name="Spang A."/>
            <person name="Poehlein A."/>
            <person name="Offre P."/>
            <person name="Zumbragel S."/>
            <person name="Haider S."/>
            <person name="Rychlik N."/>
            <person name="Nowka B."/>
            <person name="Schmeisser C."/>
            <person name="Lebedeva E.V."/>
            <person name="Rattei T."/>
            <person name="Bohm C."/>
            <person name="Schmid M."/>
            <person name="Galushko A."/>
            <person name="Hatzenpichler R."/>
            <person name="Weinmaier T."/>
            <person name="Daniel R."/>
            <person name="Schleper C."/>
            <person name="Spieck E."/>
            <person name="Streit W."/>
            <person name="Wagner M."/>
        </authorList>
    </citation>
    <scope>NUCLEOTIDE SEQUENCE [LARGE SCALE GENOMIC DNA]</scope>
    <source>
        <strain evidence="3">Ga9.2</strain>
    </source>
</reference>
<proteinExistence type="predicted"/>
<evidence type="ECO:0000313" key="2">
    <source>
        <dbReference type="EMBL" id="AFU60513.1"/>
    </source>
</evidence>
<dbReference type="InParanoid" id="K0ILM6"/>
<dbReference type="InterPro" id="IPR036388">
    <property type="entry name" value="WH-like_DNA-bd_sf"/>
</dbReference>
<organism evidence="2 3">
    <name type="scientific">Nitrososphaera gargensis (strain Ga9.2)</name>
    <dbReference type="NCBI Taxonomy" id="1237085"/>
    <lineage>
        <taxon>Archaea</taxon>
        <taxon>Nitrososphaerota</taxon>
        <taxon>Nitrososphaeria</taxon>
        <taxon>Nitrososphaerales</taxon>
        <taxon>Nitrososphaeraceae</taxon>
        <taxon>Nitrososphaera</taxon>
    </lineage>
</organism>
<dbReference type="Gene3D" id="1.10.10.10">
    <property type="entry name" value="Winged helix-like DNA-binding domain superfamily/Winged helix DNA-binding domain"/>
    <property type="match status" value="1"/>
</dbReference>
<dbReference type="RefSeq" id="WP_015021045.1">
    <property type="nucleotide sequence ID" value="NC_018719.1"/>
</dbReference>
<dbReference type="EMBL" id="CP002408">
    <property type="protein sequence ID" value="AFU60513.1"/>
    <property type="molecule type" value="Genomic_DNA"/>
</dbReference>
<keyword evidence="3" id="KW-1185">Reference proteome</keyword>
<gene>
    <name evidence="2" type="ordered locus">Ngar_c36000</name>
</gene>
<dbReference type="InterPro" id="IPR036390">
    <property type="entry name" value="WH_DNA-bd_sf"/>
</dbReference>
<dbReference type="OrthoDB" id="11435at2157"/>
<evidence type="ECO:0000256" key="1">
    <source>
        <dbReference type="SAM" id="Coils"/>
    </source>
</evidence>
<dbReference type="BioCyc" id="CNIT1237085:G1324-3601-MONOMER"/>
<sequence>MIVDLSYVLSFLITLLTSDIVISGALAFLAGMVSVMAYTRAKNALADRRYRADEAVVEAVVLEYTRRLRDYDRVIAELRAKVDIMEVKAQTIPQAVTTISHYQQASHQPQPHVAPASEPVTVTQHATATAVIVEKENNGTTDYILKLLAERPRTSREVQHAIGRTREHTARLMKKLHDSGLVSRDANAKPFRYNITDAGRERLKEKVAPAAV</sequence>
<dbReference type="HOGENOM" id="CLU_1357861_0_0_2"/>
<feature type="coiled-coil region" evidence="1">
    <location>
        <begin position="61"/>
        <end position="88"/>
    </location>
</feature>
<dbReference type="KEGG" id="nga:Ngar_c36000"/>
<name>K0ILM6_NITGG</name>
<accession>K0ILM6</accession>
<evidence type="ECO:0008006" key="4">
    <source>
        <dbReference type="Google" id="ProtNLM"/>
    </source>
</evidence>
<keyword evidence="1" id="KW-0175">Coiled coil</keyword>
<protein>
    <recommendedName>
        <fullName evidence="4">HTH marR-type domain-containing protein</fullName>
    </recommendedName>
</protein>
<dbReference type="SUPFAM" id="SSF46785">
    <property type="entry name" value="Winged helix' DNA-binding domain"/>
    <property type="match status" value="1"/>
</dbReference>
<dbReference type="Proteomes" id="UP000008037">
    <property type="component" value="Chromosome"/>
</dbReference>
<dbReference type="AlphaFoldDB" id="K0ILM6"/>